<protein>
    <submittedName>
        <fullName evidence="1">Uncharacterized protein</fullName>
    </submittedName>
</protein>
<dbReference type="AlphaFoldDB" id="A0AAW1HWC3"/>
<reference evidence="1 2" key="1">
    <citation type="journal article" date="2024" name="BMC Genomics">
        <title>De novo assembly and annotation of Popillia japonica's genome with initial clues to its potential as an invasive pest.</title>
        <authorList>
            <person name="Cucini C."/>
            <person name="Boschi S."/>
            <person name="Funari R."/>
            <person name="Cardaioli E."/>
            <person name="Iannotti N."/>
            <person name="Marturano G."/>
            <person name="Paoli F."/>
            <person name="Bruttini M."/>
            <person name="Carapelli A."/>
            <person name="Frati F."/>
            <person name="Nardi F."/>
        </authorList>
    </citation>
    <scope>NUCLEOTIDE SEQUENCE [LARGE SCALE GENOMIC DNA]</scope>
    <source>
        <strain evidence="1">DMR45628</strain>
    </source>
</reference>
<comment type="caution">
    <text evidence="1">The sequence shown here is derived from an EMBL/GenBank/DDBJ whole genome shotgun (WGS) entry which is preliminary data.</text>
</comment>
<name>A0AAW1HWC3_POPJA</name>
<dbReference type="EMBL" id="JASPKY010000856">
    <property type="protein sequence ID" value="KAK9680988.1"/>
    <property type="molecule type" value="Genomic_DNA"/>
</dbReference>
<dbReference type="Proteomes" id="UP001458880">
    <property type="component" value="Unassembled WGS sequence"/>
</dbReference>
<evidence type="ECO:0000313" key="2">
    <source>
        <dbReference type="Proteomes" id="UP001458880"/>
    </source>
</evidence>
<gene>
    <name evidence="1" type="ORF">QE152_g38677</name>
</gene>
<keyword evidence="2" id="KW-1185">Reference proteome</keyword>
<organism evidence="1 2">
    <name type="scientific">Popillia japonica</name>
    <name type="common">Japanese beetle</name>
    <dbReference type="NCBI Taxonomy" id="7064"/>
    <lineage>
        <taxon>Eukaryota</taxon>
        <taxon>Metazoa</taxon>
        <taxon>Ecdysozoa</taxon>
        <taxon>Arthropoda</taxon>
        <taxon>Hexapoda</taxon>
        <taxon>Insecta</taxon>
        <taxon>Pterygota</taxon>
        <taxon>Neoptera</taxon>
        <taxon>Endopterygota</taxon>
        <taxon>Coleoptera</taxon>
        <taxon>Polyphaga</taxon>
        <taxon>Scarabaeiformia</taxon>
        <taxon>Scarabaeidae</taxon>
        <taxon>Rutelinae</taxon>
        <taxon>Popillia</taxon>
    </lineage>
</organism>
<sequence length="85" mass="9618">MNATRILRTMAGSAIDVNNILDSVLPLEAVNLERVLILTPFGEAPPIPADYDLYEDANLILYHKVQEGEEDEEEGCVVVWAYRKW</sequence>
<proteinExistence type="predicted"/>
<evidence type="ECO:0000313" key="1">
    <source>
        <dbReference type="EMBL" id="KAK9680988.1"/>
    </source>
</evidence>
<accession>A0AAW1HWC3</accession>